<protein>
    <submittedName>
        <fullName evidence="1">Uncharacterized protein</fullName>
    </submittedName>
</protein>
<dbReference type="Proteomes" id="UP000799324">
    <property type="component" value="Unassembled WGS sequence"/>
</dbReference>
<reference evidence="1" key="1">
    <citation type="journal article" date="2020" name="Stud. Mycol.">
        <title>101 Dothideomycetes genomes: a test case for predicting lifestyles and emergence of pathogens.</title>
        <authorList>
            <person name="Haridas S."/>
            <person name="Albert R."/>
            <person name="Binder M."/>
            <person name="Bloem J."/>
            <person name="Labutti K."/>
            <person name="Salamov A."/>
            <person name="Andreopoulos B."/>
            <person name="Baker S."/>
            <person name="Barry K."/>
            <person name="Bills G."/>
            <person name="Bluhm B."/>
            <person name="Cannon C."/>
            <person name="Castanera R."/>
            <person name="Culley D."/>
            <person name="Daum C."/>
            <person name="Ezra D."/>
            <person name="Gonzalez J."/>
            <person name="Henrissat B."/>
            <person name="Kuo A."/>
            <person name="Liang C."/>
            <person name="Lipzen A."/>
            <person name="Lutzoni F."/>
            <person name="Magnuson J."/>
            <person name="Mondo S."/>
            <person name="Nolan M."/>
            <person name="Ohm R."/>
            <person name="Pangilinan J."/>
            <person name="Park H.-J."/>
            <person name="Ramirez L."/>
            <person name="Alfaro M."/>
            <person name="Sun H."/>
            <person name="Tritt A."/>
            <person name="Yoshinaga Y."/>
            <person name="Zwiers L.-H."/>
            <person name="Turgeon B."/>
            <person name="Goodwin S."/>
            <person name="Spatafora J."/>
            <person name="Crous P."/>
            <person name="Grigoriev I."/>
        </authorList>
    </citation>
    <scope>NUCLEOTIDE SEQUENCE</scope>
    <source>
        <strain evidence="1">CBS 122681</strain>
    </source>
</reference>
<sequence length="232" mass="24446">MPRDPHGSWEESDADVSNLSCAVSVPLSLAQAVLKRFEGPTGGNGIHVHPKAGTGNGNLRSWVPVVCAFSLIAETETLKHGTWAGCVPGLGGGRQGSWSAQPASGVVDFGSREGLWHDTVEHAAMVGEGEKGSGYCGRGSSEGRICPWDMTETALHVAARDSKFDVRRSTPVKAPSGTNEAGVVCLTCPYFPTSVSVVLCRLALTTSRLKRSVAMRIGVGVLTRRCVQNSNE</sequence>
<keyword evidence="2" id="KW-1185">Reference proteome</keyword>
<dbReference type="EMBL" id="MU004288">
    <property type="protein sequence ID" value="KAF2663049.1"/>
    <property type="molecule type" value="Genomic_DNA"/>
</dbReference>
<proteinExistence type="predicted"/>
<name>A0A6A6TSJ6_9PLEO</name>
<organism evidence="1 2">
    <name type="scientific">Lophiostoma macrostomum CBS 122681</name>
    <dbReference type="NCBI Taxonomy" id="1314788"/>
    <lineage>
        <taxon>Eukaryota</taxon>
        <taxon>Fungi</taxon>
        <taxon>Dikarya</taxon>
        <taxon>Ascomycota</taxon>
        <taxon>Pezizomycotina</taxon>
        <taxon>Dothideomycetes</taxon>
        <taxon>Pleosporomycetidae</taxon>
        <taxon>Pleosporales</taxon>
        <taxon>Lophiostomataceae</taxon>
        <taxon>Lophiostoma</taxon>
    </lineage>
</organism>
<evidence type="ECO:0000313" key="1">
    <source>
        <dbReference type="EMBL" id="KAF2663049.1"/>
    </source>
</evidence>
<dbReference type="AlphaFoldDB" id="A0A6A6TSJ6"/>
<evidence type="ECO:0000313" key="2">
    <source>
        <dbReference type="Proteomes" id="UP000799324"/>
    </source>
</evidence>
<accession>A0A6A6TSJ6</accession>
<gene>
    <name evidence="1" type="ORF">K491DRAFT_672861</name>
</gene>